<evidence type="ECO:0000256" key="2">
    <source>
        <dbReference type="SAM" id="Phobius"/>
    </source>
</evidence>
<accession>A0ABW8SP16</accession>
<dbReference type="PANTHER" id="PTHR41771">
    <property type="entry name" value="MEMBRANE PROTEIN-RELATED"/>
    <property type="match status" value="1"/>
</dbReference>
<evidence type="ECO:0000313" key="3">
    <source>
        <dbReference type="EMBL" id="MFL0197812.1"/>
    </source>
</evidence>
<dbReference type="RefSeq" id="WP_406793917.1">
    <property type="nucleotide sequence ID" value="NZ_JBJHZX010000038.1"/>
</dbReference>
<keyword evidence="2" id="KW-0812">Transmembrane</keyword>
<organism evidence="3 4">
    <name type="scientific">Candidatus Clostridium eludens</name>
    <dbReference type="NCBI Taxonomy" id="3381663"/>
    <lineage>
        <taxon>Bacteria</taxon>
        <taxon>Bacillati</taxon>
        <taxon>Bacillota</taxon>
        <taxon>Clostridia</taxon>
        <taxon>Eubacteriales</taxon>
        <taxon>Clostridiaceae</taxon>
        <taxon>Clostridium</taxon>
    </lineage>
</organism>
<gene>
    <name evidence="3" type="ORF">ACJDU8_19905</name>
</gene>
<dbReference type="Pfam" id="PF07907">
    <property type="entry name" value="YibE_F"/>
    <property type="match status" value="1"/>
</dbReference>
<keyword evidence="4" id="KW-1185">Reference proteome</keyword>
<protein>
    <submittedName>
        <fullName evidence="3">YibE/F family protein</fullName>
    </submittedName>
</protein>
<feature type="transmembrane region" description="Helical" evidence="2">
    <location>
        <begin position="142"/>
        <end position="161"/>
    </location>
</feature>
<comment type="caution">
    <text evidence="3">The sequence shown here is derived from an EMBL/GenBank/DDBJ whole genome shotgun (WGS) entry which is preliminary data.</text>
</comment>
<proteinExistence type="predicted"/>
<feature type="region of interest" description="Disordered" evidence="1">
    <location>
        <begin position="64"/>
        <end position="83"/>
    </location>
</feature>
<reference evidence="3 4" key="1">
    <citation type="submission" date="2024-11" db="EMBL/GenBank/DDBJ databases">
        <authorList>
            <person name="Heng Y.C."/>
            <person name="Lim A.C.H."/>
            <person name="Lee J.K.Y."/>
            <person name="Kittelmann S."/>
        </authorList>
    </citation>
    <scope>NUCLEOTIDE SEQUENCE [LARGE SCALE GENOMIC DNA]</scope>
    <source>
        <strain evidence="3 4">WILCCON 0269</strain>
    </source>
</reference>
<evidence type="ECO:0000313" key="4">
    <source>
        <dbReference type="Proteomes" id="UP001623660"/>
    </source>
</evidence>
<dbReference type="Proteomes" id="UP001623660">
    <property type="component" value="Unassembled WGS sequence"/>
</dbReference>
<dbReference type="PANTHER" id="PTHR41771:SF1">
    <property type="entry name" value="MEMBRANE PROTEIN"/>
    <property type="match status" value="1"/>
</dbReference>
<feature type="transmembrane region" description="Helical" evidence="2">
    <location>
        <begin position="118"/>
        <end position="135"/>
    </location>
</feature>
<feature type="transmembrane region" description="Helical" evidence="2">
    <location>
        <begin position="340"/>
        <end position="361"/>
    </location>
</feature>
<dbReference type="InterPro" id="IPR012507">
    <property type="entry name" value="YibE_F"/>
</dbReference>
<feature type="transmembrane region" description="Helical" evidence="2">
    <location>
        <begin position="302"/>
        <end position="320"/>
    </location>
</feature>
<sequence>MKINYKVSLLVVIFFIIFVQIPAAAKSGTSSFQTSVAQVIKLIPNDNKVIIKITSGPHKNRSITVSDFDNETENNSTTSNTPKQTGLRIGDEVMVSINENSDGTIKDAEIYDYVRYKYLYMLSLFFAALLIVLGGKKGIKSLATLLITGIAIIKIIIPFIMKGDSPVTITVIVCIGLIIINLLIISGYNKKTLSAIIGTSLGLLSSGLIVFTVGNIMRSTGINPDDAQVISSVFGAQGFDFHGLFFCIMLLSSLGAVMDIGISISSAMYEIENTNPNISNSTLIKSGLNVGKDIMGTMCNTLILAFAGGIIITIITLSPYNLPFIEIINQDIIASEILKALSGSIGLILTIPITALTFANVPTSLNKNKYRQPLNKS</sequence>
<evidence type="ECO:0000256" key="1">
    <source>
        <dbReference type="SAM" id="MobiDB-lite"/>
    </source>
</evidence>
<name>A0ABW8SP16_9CLOT</name>
<dbReference type="EMBL" id="JBJHZX010000038">
    <property type="protein sequence ID" value="MFL0197812.1"/>
    <property type="molecule type" value="Genomic_DNA"/>
</dbReference>
<feature type="transmembrane region" description="Helical" evidence="2">
    <location>
        <begin position="195"/>
        <end position="217"/>
    </location>
</feature>
<feature type="transmembrane region" description="Helical" evidence="2">
    <location>
        <begin position="167"/>
        <end position="188"/>
    </location>
</feature>
<keyword evidence="2" id="KW-0472">Membrane</keyword>
<keyword evidence="2" id="KW-1133">Transmembrane helix</keyword>
<feature type="transmembrane region" description="Helical" evidence="2">
    <location>
        <begin position="241"/>
        <end position="262"/>
    </location>
</feature>